<dbReference type="RefSeq" id="WP_136136389.1">
    <property type="nucleotide sequence ID" value="NZ_SDGV01000010.1"/>
</dbReference>
<proteinExistence type="inferred from homology"/>
<evidence type="ECO:0000256" key="3">
    <source>
        <dbReference type="ARBA" id="ARBA00022840"/>
    </source>
</evidence>
<keyword evidence="5" id="KW-0479">Metal-binding</keyword>
<reference evidence="6 7" key="1">
    <citation type="submission" date="2019-01" db="EMBL/GenBank/DDBJ databases">
        <title>Vagococcus silagei sp. nov. isolated from brewer's grain.</title>
        <authorList>
            <person name="Guu J.-R."/>
        </authorList>
    </citation>
    <scope>NUCLEOTIDE SEQUENCE [LARGE SCALE GENOMIC DNA]</scope>
    <source>
        <strain evidence="6 7">2B-2</strain>
    </source>
</reference>
<dbReference type="Pfam" id="PF01812">
    <property type="entry name" value="5-FTHF_cyc-lig"/>
    <property type="match status" value="1"/>
</dbReference>
<dbReference type="AlphaFoldDB" id="A0A4S3B5M8"/>
<dbReference type="NCBIfam" id="TIGR02727">
    <property type="entry name" value="MTHFS_bact"/>
    <property type="match status" value="1"/>
</dbReference>
<dbReference type="GO" id="GO:0005524">
    <property type="term" value="F:ATP binding"/>
    <property type="evidence" value="ECO:0007669"/>
    <property type="project" value="UniProtKB-KW"/>
</dbReference>
<gene>
    <name evidence="6" type="ORF">ESZ54_03970</name>
</gene>
<evidence type="ECO:0000256" key="1">
    <source>
        <dbReference type="ARBA" id="ARBA00010638"/>
    </source>
</evidence>
<evidence type="ECO:0000256" key="2">
    <source>
        <dbReference type="ARBA" id="ARBA00022741"/>
    </source>
</evidence>
<dbReference type="GO" id="GO:0046872">
    <property type="term" value="F:metal ion binding"/>
    <property type="evidence" value="ECO:0007669"/>
    <property type="project" value="UniProtKB-KW"/>
</dbReference>
<accession>A0A4S3B5M8</accession>
<organism evidence="6 7">
    <name type="scientific">Vagococcus silagei</name>
    <dbReference type="NCBI Taxonomy" id="2508885"/>
    <lineage>
        <taxon>Bacteria</taxon>
        <taxon>Bacillati</taxon>
        <taxon>Bacillota</taxon>
        <taxon>Bacilli</taxon>
        <taxon>Lactobacillales</taxon>
        <taxon>Enterococcaceae</taxon>
        <taxon>Vagococcus</taxon>
    </lineage>
</organism>
<evidence type="ECO:0000256" key="4">
    <source>
        <dbReference type="PIRSR" id="PIRSR006806-1"/>
    </source>
</evidence>
<evidence type="ECO:0000313" key="7">
    <source>
        <dbReference type="Proteomes" id="UP000310506"/>
    </source>
</evidence>
<dbReference type="OrthoDB" id="9801938at2"/>
<dbReference type="EC" id="6.3.3.2" evidence="5"/>
<feature type="binding site" evidence="4">
    <location>
        <position position="57"/>
    </location>
    <ligand>
        <name>substrate</name>
    </ligand>
</feature>
<keyword evidence="3 4" id="KW-0067">ATP-binding</keyword>
<dbReference type="EMBL" id="SDGV01000010">
    <property type="protein sequence ID" value="THB61617.1"/>
    <property type="molecule type" value="Genomic_DNA"/>
</dbReference>
<comment type="catalytic activity">
    <reaction evidence="5">
        <text>(6S)-5-formyl-5,6,7,8-tetrahydrofolate + ATP = (6R)-5,10-methenyltetrahydrofolate + ADP + phosphate</text>
        <dbReference type="Rhea" id="RHEA:10488"/>
        <dbReference type="ChEBI" id="CHEBI:30616"/>
        <dbReference type="ChEBI" id="CHEBI:43474"/>
        <dbReference type="ChEBI" id="CHEBI:57455"/>
        <dbReference type="ChEBI" id="CHEBI:57457"/>
        <dbReference type="ChEBI" id="CHEBI:456216"/>
        <dbReference type="EC" id="6.3.3.2"/>
    </reaction>
</comment>
<comment type="cofactor">
    <cofactor evidence="5">
        <name>Mg(2+)</name>
        <dbReference type="ChEBI" id="CHEBI:18420"/>
    </cofactor>
</comment>
<keyword evidence="5" id="KW-0460">Magnesium</keyword>
<keyword evidence="7" id="KW-1185">Reference proteome</keyword>
<protein>
    <recommendedName>
        <fullName evidence="5">5-formyltetrahydrofolate cyclo-ligase</fullName>
        <ecNumber evidence="5">6.3.3.2</ecNumber>
    </recommendedName>
</protein>
<name>A0A4S3B5M8_9ENTE</name>
<evidence type="ECO:0000256" key="5">
    <source>
        <dbReference type="RuleBase" id="RU361279"/>
    </source>
</evidence>
<comment type="caution">
    <text evidence="6">The sequence shown here is derived from an EMBL/GenBank/DDBJ whole genome shotgun (WGS) entry which is preliminary data.</text>
</comment>
<dbReference type="InterPro" id="IPR002698">
    <property type="entry name" value="FTHF_cligase"/>
</dbReference>
<feature type="binding site" evidence="4">
    <location>
        <position position="52"/>
    </location>
    <ligand>
        <name>substrate</name>
    </ligand>
</feature>
<dbReference type="SUPFAM" id="SSF100950">
    <property type="entry name" value="NagB/RpiA/CoA transferase-like"/>
    <property type="match status" value="1"/>
</dbReference>
<feature type="binding site" evidence="4">
    <location>
        <begin position="133"/>
        <end position="141"/>
    </location>
    <ligand>
        <name>ATP</name>
        <dbReference type="ChEBI" id="CHEBI:30616"/>
    </ligand>
</feature>
<dbReference type="Proteomes" id="UP000310506">
    <property type="component" value="Unassembled WGS sequence"/>
</dbReference>
<evidence type="ECO:0000313" key="6">
    <source>
        <dbReference type="EMBL" id="THB61617.1"/>
    </source>
</evidence>
<keyword evidence="6" id="KW-0436">Ligase</keyword>
<dbReference type="GO" id="GO:0030272">
    <property type="term" value="F:5-formyltetrahydrofolate cyclo-ligase activity"/>
    <property type="evidence" value="ECO:0007669"/>
    <property type="project" value="UniProtKB-EC"/>
</dbReference>
<dbReference type="Gene3D" id="3.40.50.10420">
    <property type="entry name" value="NagB/RpiA/CoA transferase-like"/>
    <property type="match status" value="1"/>
</dbReference>
<dbReference type="PIRSF" id="PIRSF006806">
    <property type="entry name" value="FTHF_cligase"/>
    <property type="match status" value="1"/>
</dbReference>
<dbReference type="InterPro" id="IPR037171">
    <property type="entry name" value="NagB/RpiA_transferase-like"/>
</dbReference>
<dbReference type="PANTHER" id="PTHR23407">
    <property type="entry name" value="ATPASE INHIBITOR/5-FORMYLTETRAHYDROFOLATE CYCLO-LIGASE"/>
    <property type="match status" value="1"/>
</dbReference>
<keyword evidence="2 4" id="KW-0547">Nucleotide-binding</keyword>
<dbReference type="PANTHER" id="PTHR23407:SF1">
    <property type="entry name" value="5-FORMYLTETRAHYDROFOLATE CYCLO-LIGASE"/>
    <property type="match status" value="1"/>
</dbReference>
<feature type="binding site" evidence="4">
    <location>
        <begin position="4"/>
        <end position="8"/>
    </location>
    <ligand>
        <name>ATP</name>
        <dbReference type="ChEBI" id="CHEBI:30616"/>
    </ligand>
</feature>
<dbReference type="InterPro" id="IPR024185">
    <property type="entry name" value="FTHF_cligase-like_sf"/>
</dbReference>
<sequence length="186" mass="21073">MKKKSDVRKEVLTRLSELSAQVTLKEQKEFDVLAQLSAMPEWQNAKVIGTILPMTKEFDTYKIIKQAEKENKRIVVPKTKPERGMDFVTYKIGDALEKTSFGVKEPVVTDIALKSEIDLLIVPGVGFRSDGYRVGFGGGYYDRFLSDFPNKTCSVVFQEQLAEDWEPGEYDLPVSQLIIDQLSQEA</sequence>
<dbReference type="GO" id="GO:0009396">
    <property type="term" value="P:folic acid-containing compound biosynthetic process"/>
    <property type="evidence" value="ECO:0007669"/>
    <property type="project" value="TreeGrafter"/>
</dbReference>
<dbReference type="GO" id="GO:0035999">
    <property type="term" value="P:tetrahydrofolate interconversion"/>
    <property type="evidence" value="ECO:0007669"/>
    <property type="project" value="TreeGrafter"/>
</dbReference>
<comment type="similarity">
    <text evidence="1 5">Belongs to the 5-formyltetrahydrofolate cyclo-ligase family.</text>
</comment>